<keyword evidence="6" id="KW-0648">Protein biosynthesis</keyword>
<dbReference type="Gene3D" id="3.40.50.620">
    <property type="entry name" value="HUPs"/>
    <property type="match status" value="1"/>
</dbReference>
<evidence type="ECO:0000256" key="6">
    <source>
        <dbReference type="ARBA" id="ARBA00022917"/>
    </source>
</evidence>
<feature type="non-terminal residue" evidence="9">
    <location>
        <position position="1"/>
    </location>
</feature>
<evidence type="ECO:0000256" key="5">
    <source>
        <dbReference type="ARBA" id="ARBA00022840"/>
    </source>
</evidence>
<keyword evidence="7" id="KW-0030">Aminoacyl-tRNA synthetase</keyword>
<dbReference type="InterPro" id="IPR014729">
    <property type="entry name" value="Rossmann-like_a/b/a_fold"/>
</dbReference>
<keyword evidence="4" id="KW-0547">Nucleotide-binding</keyword>
<dbReference type="InterPro" id="IPR002300">
    <property type="entry name" value="aa-tRNA-synth_Ia"/>
</dbReference>
<comment type="caution">
    <text evidence="9">The sequence shown here is derived from an EMBL/GenBank/DDBJ whole genome shotgun (WGS) entry which is preliminary data.</text>
</comment>
<dbReference type="EMBL" id="JAHUTI010033597">
    <property type="protein sequence ID" value="MED6243394.1"/>
    <property type="molecule type" value="Genomic_DNA"/>
</dbReference>
<evidence type="ECO:0000256" key="2">
    <source>
        <dbReference type="ARBA" id="ARBA00013164"/>
    </source>
</evidence>
<dbReference type="PROSITE" id="PS00178">
    <property type="entry name" value="AA_TRNA_LIGASE_I"/>
    <property type="match status" value="1"/>
</dbReference>
<name>A0ABU7AZF3_9TELE</name>
<gene>
    <name evidence="9" type="ORF">ATANTOWER_019532</name>
</gene>
<dbReference type="InterPro" id="IPR001412">
    <property type="entry name" value="aa-tRNA-synth_I_CS"/>
</dbReference>
<dbReference type="EC" id="6.1.1.4" evidence="2"/>
<protein>
    <recommendedName>
        <fullName evidence="2">leucine--tRNA ligase</fullName>
        <ecNumber evidence="2">6.1.1.4</ecNumber>
    </recommendedName>
</protein>
<sequence>DSNRKKFYVLSMFPYPSGRLHMGHVRVYTISDTIGHFQRMRGHQLQDVEIERSQNCCVEFSRTCSAFNHGGMCRKQIGFSPHTPTPQPFKWV</sequence>
<keyword evidence="5" id="KW-0067">ATP-binding</keyword>
<dbReference type="PANTHER" id="PTHR43740">
    <property type="entry name" value="LEUCYL-TRNA SYNTHETASE"/>
    <property type="match status" value="1"/>
</dbReference>
<evidence type="ECO:0000256" key="4">
    <source>
        <dbReference type="ARBA" id="ARBA00022741"/>
    </source>
</evidence>
<dbReference type="SUPFAM" id="SSF52374">
    <property type="entry name" value="Nucleotidylyl transferase"/>
    <property type="match status" value="1"/>
</dbReference>
<dbReference type="InterPro" id="IPR002302">
    <property type="entry name" value="Leu-tRNA-ligase"/>
</dbReference>
<evidence type="ECO:0000256" key="1">
    <source>
        <dbReference type="ARBA" id="ARBA00005594"/>
    </source>
</evidence>
<dbReference type="Pfam" id="PF00133">
    <property type="entry name" value="tRNA-synt_1"/>
    <property type="match status" value="1"/>
</dbReference>
<dbReference type="Proteomes" id="UP001345963">
    <property type="component" value="Unassembled WGS sequence"/>
</dbReference>
<keyword evidence="3" id="KW-0436">Ligase</keyword>
<evidence type="ECO:0000256" key="7">
    <source>
        <dbReference type="ARBA" id="ARBA00023146"/>
    </source>
</evidence>
<proteinExistence type="inferred from homology"/>
<evidence type="ECO:0000259" key="8">
    <source>
        <dbReference type="Pfam" id="PF00133"/>
    </source>
</evidence>
<dbReference type="PANTHER" id="PTHR43740:SF2">
    <property type="entry name" value="LEUCINE--TRNA LIGASE, MITOCHONDRIAL"/>
    <property type="match status" value="1"/>
</dbReference>
<keyword evidence="10" id="KW-1185">Reference proteome</keyword>
<feature type="domain" description="Aminoacyl-tRNA synthetase class Ia" evidence="8">
    <location>
        <begin position="3"/>
        <end position="45"/>
    </location>
</feature>
<comment type="similarity">
    <text evidence="1">Belongs to the class-I aminoacyl-tRNA synthetase family.</text>
</comment>
<evidence type="ECO:0000313" key="9">
    <source>
        <dbReference type="EMBL" id="MED6243394.1"/>
    </source>
</evidence>
<evidence type="ECO:0000256" key="3">
    <source>
        <dbReference type="ARBA" id="ARBA00022598"/>
    </source>
</evidence>
<accession>A0ABU7AZF3</accession>
<reference evidence="9 10" key="1">
    <citation type="submission" date="2021-07" db="EMBL/GenBank/DDBJ databases">
        <authorList>
            <person name="Palmer J.M."/>
        </authorList>
    </citation>
    <scope>NUCLEOTIDE SEQUENCE [LARGE SCALE GENOMIC DNA]</scope>
    <source>
        <strain evidence="9 10">AT_MEX2019</strain>
        <tissue evidence="9">Muscle</tissue>
    </source>
</reference>
<organism evidence="9 10">
    <name type="scientific">Ataeniobius toweri</name>
    <dbReference type="NCBI Taxonomy" id="208326"/>
    <lineage>
        <taxon>Eukaryota</taxon>
        <taxon>Metazoa</taxon>
        <taxon>Chordata</taxon>
        <taxon>Craniata</taxon>
        <taxon>Vertebrata</taxon>
        <taxon>Euteleostomi</taxon>
        <taxon>Actinopterygii</taxon>
        <taxon>Neopterygii</taxon>
        <taxon>Teleostei</taxon>
        <taxon>Neoteleostei</taxon>
        <taxon>Acanthomorphata</taxon>
        <taxon>Ovalentaria</taxon>
        <taxon>Atherinomorphae</taxon>
        <taxon>Cyprinodontiformes</taxon>
        <taxon>Goodeidae</taxon>
        <taxon>Ataeniobius</taxon>
    </lineage>
</organism>
<evidence type="ECO:0000313" key="10">
    <source>
        <dbReference type="Proteomes" id="UP001345963"/>
    </source>
</evidence>